<dbReference type="InterPro" id="IPR011251">
    <property type="entry name" value="Luciferase-like_dom"/>
</dbReference>
<evidence type="ECO:0000256" key="1">
    <source>
        <dbReference type="ARBA" id="ARBA00022630"/>
    </source>
</evidence>
<evidence type="ECO:0000313" key="7">
    <source>
        <dbReference type="Proteomes" id="UP000004508"/>
    </source>
</evidence>
<sequence>MTKPFRFGVVSAASSRDQWVGLARRAEELGYSTLMMPDRLMMELGIITALTVAAEATTTLHVGSYVFANDYRHPALLAKEIATLDVLSNGRVELGIGAGVGGEDYERLGIPFDSAGTRVSRFEEALQVIKQCFTKESVNFSGKYYTVTGLSGMPKSIQKPHLPILVGSAGKRMLTIAAREATIVSPTPTYNKGGKSDLADIPLEEKVAWVREAAGERFANLELAQPVYDIAITDSSVPYQPQAGGPPVSQRQMSLEQTIEYMLELRERYGFSYLQLNGGQMENFAPVVARLRGK</sequence>
<evidence type="ECO:0000256" key="4">
    <source>
        <dbReference type="ARBA" id="ARBA00023033"/>
    </source>
</evidence>
<evidence type="ECO:0000256" key="3">
    <source>
        <dbReference type="ARBA" id="ARBA00023002"/>
    </source>
</evidence>
<evidence type="ECO:0000313" key="6">
    <source>
        <dbReference type="EMBL" id="EFH82996.1"/>
    </source>
</evidence>
<dbReference type="InterPro" id="IPR050172">
    <property type="entry name" value="SsuD_RutA_monooxygenase"/>
</dbReference>
<dbReference type="RefSeq" id="WP_007921513.1">
    <property type="nucleotide sequence ID" value="NZ_ADVG01000004.1"/>
</dbReference>
<dbReference type="EMBL" id="ADVG01000004">
    <property type="protein sequence ID" value="EFH82996.1"/>
    <property type="molecule type" value="Genomic_DNA"/>
</dbReference>
<dbReference type="STRING" id="485913.Krac_3905"/>
<evidence type="ECO:0000259" key="5">
    <source>
        <dbReference type="Pfam" id="PF00296"/>
    </source>
</evidence>
<dbReference type="Pfam" id="PF00296">
    <property type="entry name" value="Bac_luciferase"/>
    <property type="match status" value="1"/>
</dbReference>
<dbReference type="eggNOG" id="COG2141">
    <property type="taxonomic scope" value="Bacteria"/>
</dbReference>
<dbReference type="FunCoup" id="D6U3K6">
    <property type="interactions" value="122"/>
</dbReference>
<dbReference type="Gene3D" id="3.20.20.30">
    <property type="entry name" value="Luciferase-like domain"/>
    <property type="match status" value="1"/>
</dbReference>
<dbReference type="GO" id="GO:0008726">
    <property type="term" value="F:alkanesulfonate monooxygenase activity"/>
    <property type="evidence" value="ECO:0007669"/>
    <property type="project" value="TreeGrafter"/>
</dbReference>
<dbReference type="AlphaFoldDB" id="D6U3K6"/>
<reference evidence="6 7" key="1">
    <citation type="journal article" date="2011" name="Stand. Genomic Sci.">
        <title>Non-contiguous finished genome sequence and contextual data of the filamentous soil bacterium Ktedonobacter racemifer type strain (SOSP1-21).</title>
        <authorList>
            <person name="Chang Y.J."/>
            <person name="Land M."/>
            <person name="Hauser L."/>
            <person name="Chertkov O."/>
            <person name="Del Rio T.G."/>
            <person name="Nolan M."/>
            <person name="Copeland A."/>
            <person name="Tice H."/>
            <person name="Cheng J.F."/>
            <person name="Lucas S."/>
            <person name="Han C."/>
            <person name="Goodwin L."/>
            <person name="Pitluck S."/>
            <person name="Ivanova N."/>
            <person name="Ovchinikova G."/>
            <person name="Pati A."/>
            <person name="Chen A."/>
            <person name="Palaniappan K."/>
            <person name="Mavromatis K."/>
            <person name="Liolios K."/>
            <person name="Brettin T."/>
            <person name="Fiebig A."/>
            <person name="Rohde M."/>
            <person name="Abt B."/>
            <person name="Goker M."/>
            <person name="Detter J.C."/>
            <person name="Woyke T."/>
            <person name="Bristow J."/>
            <person name="Eisen J.A."/>
            <person name="Markowitz V."/>
            <person name="Hugenholtz P."/>
            <person name="Kyrpides N.C."/>
            <person name="Klenk H.P."/>
            <person name="Lapidus A."/>
        </authorList>
    </citation>
    <scope>NUCLEOTIDE SEQUENCE [LARGE SCALE GENOMIC DNA]</scope>
    <source>
        <strain evidence="7">DSM 44963</strain>
    </source>
</reference>
<dbReference type="OrthoDB" id="4288123at2"/>
<evidence type="ECO:0000256" key="2">
    <source>
        <dbReference type="ARBA" id="ARBA00022643"/>
    </source>
</evidence>
<keyword evidence="7" id="KW-1185">Reference proteome</keyword>
<organism evidence="6 7">
    <name type="scientific">Ktedonobacter racemifer DSM 44963</name>
    <dbReference type="NCBI Taxonomy" id="485913"/>
    <lineage>
        <taxon>Bacteria</taxon>
        <taxon>Bacillati</taxon>
        <taxon>Chloroflexota</taxon>
        <taxon>Ktedonobacteria</taxon>
        <taxon>Ktedonobacterales</taxon>
        <taxon>Ktedonobacteraceae</taxon>
        <taxon>Ktedonobacter</taxon>
    </lineage>
</organism>
<keyword evidence="4" id="KW-0503">Monooxygenase</keyword>
<proteinExistence type="predicted"/>
<comment type="caution">
    <text evidence="6">The sequence shown here is derived from an EMBL/GenBank/DDBJ whole genome shotgun (WGS) entry which is preliminary data.</text>
</comment>
<feature type="domain" description="Luciferase-like" evidence="5">
    <location>
        <begin position="14"/>
        <end position="188"/>
    </location>
</feature>
<dbReference type="Proteomes" id="UP000004508">
    <property type="component" value="Unassembled WGS sequence"/>
</dbReference>
<dbReference type="InterPro" id="IPR036661">
    <property type="entry name" value="Luciferase-like_sf"/>
</dbReference>
<name>D6U3K6_KTERA</name>
<dbReference type="SUPFAM" id="SSF51679">
    <property type="entry name" value="Bacterial luciferase-like"/>
    <property type="match status" value="1"/>
</dbReference>
<dbReference type="NCBIfam" id="TIGR03621">
    <property type="entry name" value="F420_MSMEG_2516"/>
    <property type="match status" value="1"/>
</dbReference>
<dbReference type="PANTHER" id="PTHR42847:SF8">
    <property type="entry name" value="CONSERVED PROTEIN"/>
    <property type="match status" value="1"/>
</dbReference>
<accession>D6U3K6</accession>
<dbReference type="PANTHER" id="PTHR42847">
    <property type="entry name" value="ALKANESULFONATE MONOOXYGENASE"/>
    <property type="match status" value="1"/>
</dbReference>
<dbReference type="InterPro" id="IPR019923">
    <property type="entry name" value="Lucif-like_OxRdtase_MSMEG_2516"/>
</dbReference>
<dbReference type="InParanoid" id="D6U3K6"/>
<keyword evidence="3" id="KW-0560">Oxidoreductase</keyword>
<protein>
    <submittedName>
        <fullName evidence="6">Putative F420-dependent oxidoreductase</fullName>
    </submittedName>
</protein>
<gene>
    <name evidence="6" type="ORF">Krac_3905</name>
</gene>
<keyword evidence="1" id="KW-0285">Flavoprotein</keyword>
<dbReference type="GO" id="GO:0046306">
    <property type="term" value="P:alkanesulfonate catabolic process"/>
    <property type="evidence" value="ECO:0007669"/>
    <property type="project" value="TreeGrafter"/>
</dbReference>
<keyword evidence="2" id="KW-0288">FMN</keyword>